<evidence type="ECO:0000256" key="12">
    <source>
        <dbReference type="ARBA" id="ARBA00022840"/>
    </source>
</evidence>
<dbReference type="RefSeq" id="WP_182499662.1">
    <property type="nucleotide sequence ID" value="NZ_BMKM01000014.1"/>
</dbReference>
<dbReference type="Proteomes" id="UP000614460">
    <property type="component" value="Unassembled WGS sequence"/>
</dbReference>
<evidence type="ECO:0000259" key="24">
    <source>
        <dbReference type="Pfam" id="PF08245"/>
    </source>
</evidence>
<reference evidence="25" key="2">
    <citation type="submission" date="2020-09" db="EMBL/GenBank/DDBJ databases">
        <authorList>
            <person name="Sun Q."/>
            <person name="Zhou Y."/>
        </authorList>
    </citation>
    <scope>NUCLEOTIDE SEQUENCE</scope>
    <source>
        <strain evidence="25">CGMCC 1.15966</strain>
    </source>
</reference>
<evidence type="ECO:0000313" key="26">
    <source>
        <dbReference type="Proteomes" id="UP000614460"/>
    </source>
</evidence>
<evidence type="ECO:0000256" key="5">
    <source>
        <dbReference type="ARBA" id="ARBA00008276"/>
    </source>
</evidence>
<dbReference type="InterPro" id="IPR001645">
    <property type="entry name" value="Folylpolyglutamate_synth"/>
</dbReference>
<keyword evidence="13" id="KW-0460">Magnesium</keyword>
<dbReference type="GO" id="GO:0046656">
    <property type="term" value="P:folic acid biosynthetic process"/>
    <property type="evidence" value="ECO:0007669"/>
    <property type="project" value="UniProtKB-KW"/>
</dbReference>
<evidence type="ECO:0000256" key="14">
    <source>
        <dbReference type="ARBA" id="ARBA00022909"/>
    </source>
</evidence>
<name>A0A8H9G3Z5_9SPHI</name>
<dbReference type="Pfam" id="PF02875">
    <property type="entry name" value="Mur_ligase_C"/>
    <property type="match status" value="1"/>
</dbReference>
<evidence type="ECO:0000256" key="4">
    <source>
        <dbReference type="ARBA" id="ARBA00005150"/>
    </source>
</evidence>
<comment type="pathway">
    <text evidence="4">Cofactor biosynthesis; tetrahydrofolylpolyglutamate biosynthesis.</text>
</comment>
<evidence type="ECO:0000256" key="2">
    <source>
        <dbReference type="ARBA" id="ARBA00002714"/>
    </source>
</evidence>
<evidence type="ECO:0000256" key="8">
    <source>
        <dbReference type="ARBA" id="ARBA00019357"/>
    </source>
</evidence>
<evidence type="ECO:0000256" key="6">
    <source>
        <dbReference type="ARBA" id="ARBA00013023"/>
    </source>
</evidence>
<dbReference type="Pfam" id="PF08245">
    <property type="entry name" value="Mur_ligase_M"/>
    <property type="match status" value="1"/>
</dbReference>
<dbReference type="PIRSF" id="PIRSF001563">
    <property type="entry name" value="Folylpolyglu_synth"/>
    <property type="match status" value="1"/>
</dbReference>
<gene>
    <name evidence="25" type="ORF">GCM10011516_34000</name>
</gene>
<protein>
    <recommendedName>
        <fullName evidence="8">Dihydrofolate synthase/folylpolyglutamate synthase</fullName>
        <ecNumber evidence="6">6.3.2.12</ecNumber>
        <ecNumber evidence="7">6.3.2.17</ecNumber>
    </recommendedName>
    <alternativeName>
        <fullName evidence="17">Folylpoly-gamma-glutamate synthetase-dihydrofolate synthetase</fullName>
    </alternativeName>
    <alternativeName>
        <fullName evidence="15">Folylpolyglutamate synthetase</fullName>
    </alternativeName>
    <alternativeName>
        <fullName evidence="16">Tetrahydrofolylpolyglutamate synthase</fullName>
    </alternativeName>
</protein>
<dbReference type="Gene3D" id="3.90.190.20">
    <property type="entry name" value="Mur ligase, C-terminal domain"/>
    <property type="match status" value="1"/>
</dbReference>
<dbReference type="GO" id="GO:0008841">
    <property type="term" value="F:dihydrofolate synthase activity"/>
    <property type="evidence" value="ECO:0007669"/>
    <property type="project" value="UniProtKB-EC"/>
</dbReference>
<evidence type="ECO:0000256" key="9">
    <source>
        <dbReference type="ARBA" id="ARBA00022598"/>
    </source>
</evidence>
<evidence type="ECO:0000256" key="18">
    <source>
        <dbReference type="ARBA" id="ARBA00047493"/>
    </source>
</evidence>
<keyword evidence="11 22" id="KW-0547">Nucleotide-binding</keyword>
<feature type="domain" description="Mur ligase C-terminal" evidence="23">
    <location>
        <begin position="304"/>
        <end position="421"/>
    </location>
</feature>
<dbReference type="GO" id="GO:0046872">
    <property type="term" value="F:metal ion binding"/>
    <property type="evidence" value="ECO:0007669"/>
    <property type="project" value="UniProtKB-KW"/>
</dbReference>
<dbReference type="NCBIfam" id="TIGR01499">
    <property type="entry name" value="folC"/>
    <property type="match status" value="1"/>
</dbReference>
<evidence type="ECO:0000256" key="21">
    <source>
        <dbReference type="ARBA" id="ARBA00049161"/>
    </source>
</evidence>
<dbReference type="PROSITE" id="PS01012">
    <property type="entry name" value="FOLYLPOLYGLU_SYNT_2"/>
    <property type="match status" value="1"/>
</dbReference>
<reference evidence="25" key="1">
    <citation type="journal article" date="2014" name="Int. J. Syst. Evol. Microbiol.">
        <title>Complete genome sequence of Corynebacterium casei LMG S-19264T (=DSM 44701T), isolated from a smear-ripened cheese.</title>
        <authorList>
            <consortium name="US DOE Joint Genome Institute (JGI-PGF)"/>
            <person name="Walter F."/>
            <person name="Albersmeier A."/>
            <person name="Kalinowski J."/>
            <person name="Ruckert C."/>
        </authorList>
    </citation>
    <scope>NUCLEOTIDE SEQUENCE</scope>
    <source>
        <strain evidence="25">CGMCC 1.15966</strain>
    </source>
</reference>
<dbReference type="GO" id="GO:0004326">
    <property type="term" value="F:tetrahydrofolylpolyglutamate synthase activity"/>
    <property type="evidence" value="ECO:0007669"/>
    <property type="project" value="UniProtKB-EC"/>
</dbReference>
<keyword evidence="10" id="KW-0479">Metal-binding</keyword>
<evidence type="ECO:0000256" key="20">
    <source>
        <dbReference type="ARBA" id="ARBA00049035"/>
    </source>
</evidence>
<comment type="pathway">
    <text evidence="3">Cofactor biosynthesis; tetrahydrofolate biosynthesis; 7,8-dihydrofolate from 2-amino-4-hydroxy-6-hydroxymethyl-7,8-dihydropteridine diphosphate and 4-aminobenzoate: step 2/2.</text>
</comment>
<dbReference type="GO" id="GO:0005737">
    <property type="term" value="C:cytoplasm"/>
    <property type="evidence" value="ECO:0007669"/>
    <property type="project" value="TreeGrafter"/>
</dbReference>
<dbReference type="EC" id="6.3.2.17" evidence="7"/>
<evidence type="ECO:0000313" key="25">
    <source>
        <dbReference type="EMBL" id="GGE33539.1"/>
    </source>
</evidence>
<proteinExistence type="inferred from homology"/>
<comment type="catalytic activity">
    <reaction evidence="18">
        <text>(6S)-5,6,7,8-tetrahydrofolyl-(gamma-L-Glu)(n) + L-glutamate + ATP = (6S)-5,6,7,8-tetrahydrofolyl-(gamma-L-Glu)(n+1) + ADP + phosphate + H(+)</text>
        <dbReference type="Rhea" id="RHEA:10580"/>
        <dbReference type="Rhea" id="RHEA-COMP:14738"/>
        <dbReference type="Rhea" id="RHEA-COMP:14740"/>
        <dbReference type="ChEBI" id="CHEBI:15378"/>
        <dbReference type="ChEBI" id="CHEBI:29985"/>
        <dbReference type="ChEBI" id="CHEBI:30616"/>
        <dbReference type="ChEBI" id="CHEBI:43474"/>
        <dbReference type="ChEBI" id="CHEBI:141005"/>
        <dbReference type="ChEBI" id="CHEBI:456216"/>
        <dbReference type="EC" id="6.3.2.17"/>
    </reaction>
</comment>
<evidence type="ECO:0000256" key="3">
    <source>
        <dbReference type="ARBA" id="ARBA00004799"/>
    </source>
</evidence>
<dbReference type="PANTHER" id="PTHR11136">
    <property type="entry name" value="FOLYLPOLYGLUTAMATE SYNTHASE-RELATED"/>
    <property type="match status" value="1"/>
</dbReference>
<comment type="catalytic activity">
    <reaction evidence="19">
        <text>10-formyltetrahydrofolyl-(gamma-L-Glu)(n) + L-glutamate + ATP = 10-formyltetrahydrofolyl-(gamma-L-Glu)(n+1) + ADP + phosphate + H(+)</text>
        <dbReference type="Rhea" id="RHEA:51904"/>
        <dbReference type="Rhea" id="RHEA-COMP:13088"/>
        <dbReference type="Rhea" id="RHEA-COMP:14300"/>
        <dbReference type="ChEBI" id="CHEBI:15378"/>
        <dbReference type="ChEBI" id="CHEBI:29985"/>
        <dbReference type="ChEBI" id="CHEBI:30616"/>
        <dbReference type="ChEBI" id="CHEBI:43474"/>
        <dbReference type="ChEBI" id="CHEBI:134413"/>
        <dbReference type="ChEBI" id="CHEBI:456216"/>
        <dbReference type="EC" id="6.3.2.17"/>
    </reaction>
</comment>
<organism evidence="25 26">
    <name type="scientific">Sphingobacterium cellulitidis</name>
    <dbReference type="NCBI Taxonomy" id="1768011"/>
    <lineage>
        <taxon>Bacteria</taxon>
        <taxon>Pseudomonadati</taxon>
        <taxon>Bacteroidota</taxon>
        <taxon>Sphingobacteriia</taxon>
        <taxon>Sphingobacteriales</taxon>
        <taxon>Sphingobacteriaceae</taxon>
        <taxon>Sphingobacterium</taxon>
    </lineage>
</organism>
<comment type="function">
    <text evidence="2">Functions in two distinct reactions of the de novo folate biosynthetic pathway. Catalyzes the addition of a glutamate residue to dihydropteroate (7,8-dihydropteroate or H2Pte) to form dihydrofolate (7,8-dihydrofolate monoglutamate or H2Pte-Glu). Also catalyzes successive additions of L-glutamate to tetrahydrofolate or 10-formyltetrahydrofolate or 5,10-methylenetetrahydrofolate, leading to folylpolyglutamate derivatives.</text>
</comment>
<feature type="domain" description="Mur ligase central" evidence="24">
    <location>
        <begin position="52"/>
        <end position="273"/>
    </location>
</feature>
<comment type="cofactor">
    <cofactor evidence="1">
        <name>Mg(2+)</name>
        <dbReference type="ChEBI" id="CHEBI:18420"/>
    </cofactor>
</comment>
<dbReference type="SUPFAM" id="SSF53244">
    <property type="entry name" value="MurD-like peptide ligases, peptide-binding domain"/>
    <property type="match status" value="1"/>
</dbReference>
<dbReference type="InterPro" id="IPR036565">
    <property type="entry name" value="Mur-like_cat_sf"/>
</dbReference>
<evidence type="ECO:0000256" key="17">
    <source>
        <dbReference type="ARBA" id="ARBA00032510"/>
    </source>
</evidence>
<dbReference type="FunFam" id="3.40.1190.10:FF:000011">
    <property type="entry name" value="Folylpolyglutamate synthase/dihydrofolate synthase"/>
    <property type="match status" value="1"/>
</dbReference>
<evidence type="ECO:0000256" key="19">
    <source>
        <dbReference type="ARBA" id="ARBA00047808"/>
    </source>
</evidence>
<dbReference type="SUPFAM" id="SSF53623">
    <property type="entry name" value="MurD-like peptide ligases, catalytic domain"/>
    <property type="match status" value="1"/>
</dbReference>
<sequence>MKTFAEVIEYLFARLPMFTRDGASAINPDVDKTLLFCQALGNPQDQFKSIHIAGTNGKGSTSHMLASVLAASNLKTGLYTSPHLVDFRERIRINGEMIPQQWVVDFVNTHLDFIEKEKPSFFEVTVAMAFDYFAKEKVDIAVIEVGLGGRLDSTNIINPELCVITNIGMDHMNLLGDTLVEIAGEKAGIIKPNVPVVISEKQPEIEHVFLEKAKQGHSPIFFAEDYYEVHQVEKRQTGMDITVENRQDQECHTWHLDLAGSYQKKNILGVLTAIDQIKLKGYALSEENIQKGLANVQESTGLRGRWQTLSTDPWIICDTGHNEDGIKAVVRNLSTLNFNNLHFVIGAMKDKDLSHILPLLPKQATYYFGAPNMPRAMKAADLAEMARSFGLKGDDYPSIDAAYEAARNSYQENDLIFIGGSTFVVAEVLTNHF</sequence>
<evidence type="ECO:0000256" key="1">
    <source>
        <dbReference type="ARBA" id="ARBA00001946"/>
    </source>
</evidence>
<comment type="caution">
    <text evidence="25">The sequence shown here is derived from an EMBL/GenBank/DDBJ whole genome shotgun (WGS) entry which is preliminary data.</text>
</comment>
<dbReference type="InterPro" id="IPR036615">
    <property type="entry name" value="Mur_ligase_C_dom_sf"/>
</dbReference>
<keyword evidence="12 22" id="KW-0067">ATP-binding</keyword>
<dbReference type="AlphaFoldDB" id="A0A8H9G3Z5"/>
<evidence type="ECO:0000256" key="15">
    <source>
        <dbReference type="ARBA" id="ARBA00030048"/>
    </source>
</evidence>
<comment type="similarity">
    <text evidence="5 22">Belongs to the folylpolyglutamate synthase family.</text>
</comment>
<evidence type="ECO:0000256" key="13">
    <source>
        <dbReference type="ARBA" id="ARBA00022842"/>
    </source>
</evidence>
<evidence type="ECO:0000256" key="11">
    <source>
        <dbReference type="ARBA" id="ARBA00022741"/>
    </source>
</evidence>
<dbReference type="EMBL" id="BMKM01000014">
    <property type="protein sequence ID" value="GGE33539.1"/>
    <property type="molecule type" value="Genomic_DNA"/>
</dbReference>
<comment type="catalytic activity">
    <reaction evidence="21">
        <text>7,8-dihydropteroate + L-glutamate + ATP = 7,8-dihydrofolate + ADP + phosphate + H(+)</text>
        <dbReference type="Rhea" id="RHEA:23584"/>
        <dbReference type="ChEBI" id="CHEBI:15378"/>
        <dbReference type="ChEBI" id="CHEBI:17839"/>
        <dbReference type="ChEBI" id="CHEBI:29985"/>
        <dbReference type="ChEBI" id="CHEBI:30616"/>
        <dbReference type="ChEBI" id="CHEBI:43474"/>
        <dbReference type="ChEBI" id="CHEBI:57451"/>
        <dbReference type="ChEBI" id="CHEBI:456216"/>
        <dbReference type="EC" id="6.3.2.12"/>
    </reaction>
</comment>
<dbReference type="InterPro" id="IPR018109">
    <property type="entry name" value="Folylpolyglutamate_synth_CS"/>
</dbReference>
<dbReference type="InterPro" id="IPR004101">
    <property type="entry name" value="Mur_ligase_C"/>
</dbReference>
<dbReference type="GO" id="GO:0005524">
    <property type="term" value="F:ATP binding"/>
    <property type="evidence" value="ECO:0007669"/>
    <property type="project" value="UniProtKB-KW"/>
</dbReference>
<keyword evidence="14" id="KW-0289">Folate biosynthesis</keyword>
<dbReference type="InterPro" id="IPR013221">
    <property type="entry name" value="Mur_ligase_cen"/>
</dbReference>
<dbReference type="PANTHER" id="PTHR11136:SF0">
    <property type="entry name" value="DIHYDROFOLATE SYNTHETASE-RELATED"/>
    <property type="match status" value="1"/>
</dbReference>
<dbReference type="EC" id="6.3.2.12" evidence="6"/>
<dbReference type="Gene3D" id="3.40.1190.10">
    <property type="entry name" value="Mur-like, catalytic domain"/>
    <property type="match status" value="1"/>
</dbReference>
<comment type="catalytic activity">
    <reaction evidence="20">
        <text>(6R)-5,10-methylenetetrahydrofolyl-(gamma-L-Glu)(n) + L-glutamate + ATP = (6R)-5,10-methylenetetrahydrofolyl-(gamma-L-Glu)(n+1) + ADP + phosphate + H(+)</text>
        <dbReference type="Rhea" id="RHEA:51912"/>
        <dbReference type="Rhea" id="RHEA-COMP:13257"/>
        <dbReference type="Rhea" id="RHEA-COMP:13258"/>
        <dbReference type="ChEBI" id="CHEBI:15378"/>
        <dbReference type="ChEBI" id="CHEBI:29985"/>
        <dbReference type="ChEBI" id="CHEBI:30616"/>
        <dbReference type="ChEBI" id="CHEBI:43474"/>
        <dbReference type="ChEBI" id="CHEBI:136572"/>
        <dbReference type="ChEBI" id="CHEBI:456216"/>
        <dbReference type="EC" id="6.3.2.17"/>
    </reaction>
</comment>
<evidence type="ECO:0000259" key="23">
    <source>
        <dbReference type="Pfam" id="PF02875"/>
    </source>
</evidence>
<evidence type="ECO:0000256" key="22">
    <source>
        <dbReference type="PIRNR" id="PIRNR001563"/>
    </source>
</evidence>
<evidence type="ECO:0000256" key="7">
    <source>
        <dbReference type="ARBA" id="ARBA00013025"/>
    </source>
</evidence>
<keyword evidence="26" id="KW-1185">Reference proteome</keyword>
<evidence type="ECO:0000256" key="16">
    <source>
        <dbReference type="ARBA" id="ARBA00030592"/>
    </source>
</evidence>
<keyword evidence="9 22" id="KW-0436">Ligase</keyword>
<accession>A0A8H9G3Z5</accession>
<evidence type="ECO:0000256" key="10">
    <source>
        <dbReference type="ARBA" id="ARBA00022723"/>
    </source>
</evidence>